<name>A0ACC5YUK2_9TELE</name>
<proteinExistence type="predicted"/>
<accession>A0ACC5YUK2</accession>
<organism evidence="1 2">
    <name type="scientific">Pangasius djambal</name>
    <dbReference type="NCBI Taxonomy" id="1691987"/>
    <lineage>
        <taxon>Eukaryota</taxon>
        <taxon>Metazoa</taxon>
        <taxon>Chordata</taxon>
        <taxon>Craniata</taxon>
        <taxon>Vertebrata</taxon>
        <taxon>Euteleostomi</taxon>
        <taxon>Actinopterygii</taxon>
        <taxon>Neopterygii</taxon>
        <taxon>Teleostei</taxon>
        <taxon>Ostariophysi</taxon>
        <taxon>Siluriformes</taxon>
        <taxon>Pangasiidae</taxon>
        <taxon>Pangasius</taxon>
    </lineage>
</organism>
<dbReference type="Proteomes" id="UP000830395">
    <property type="component" value="Chromosome 13"/>
</dbReference>
<dbReference type="EMBL" id="CM040987">
    <property type="protein sequence ID" value="MCJ8739012.1"/>
    <property type="molecule type" value="Genomic_DNA"/>
</dbReference>
<keyword evidence="2" id="KW-1185">Reference proteome</keyword>
<evidence type="ECO:0000313" key="1">
    <source>
        <dbReference type="EMBL" id="MCJ8739012.1"/>
    </source>
</evidence>
<evidence type="ECO:0000313" key="2">
    <source>
        <dbReference type="Proteomes" id="UP000830395"/>
    </source>
</evidence>
<comment type="caution">
    <text evidence="1">The sequence shown here is derived from an EMBL/GenBank/DDBJ whole genome shotgun (WGS) entry which is preliminary data.</text>
</comment>
<sequence length="183" mass="20639">MVRVRFLAMKPTPAHDSPKLVPRGGLCQETRSSDHLITCGPSDPLKDFGRIFYKMDSVPTIFRVFQIFIPTFAVIIFCTGLCKCFLQHRRRRQEQRQLARAAAHAQEPSRSVYIIPFSPSDDQQHRPPCYSLAGEYTPPPAYNELVKPDFPCDPPPSYTESISPTFFSSHSDGTTPSCPTMSE</sequence>
<protein>
    <submittedName>
        <fullName evidence="1">Uncharacterized protein</fullName>
    </submittedName>
</protein>
<reference evidence="1" key="1">
    <citation type="submission" date="2020-02" db="EMBL/GenBank/DDBJ databases">
        <title>Genome sequencing of the panga catfish, Pangasius djambal.</title>
        <authorList>
            <person name="Wen M."/>
            <person name="Zahm M."/>
            <person name="Roques C."/>
            <person name="Cabau C."/>
            <person name="Klopp C."/>
            <person name="Donnadieu C."/>
            <person name="Jouanno E."/>
            <person name="Avarre J.-C."/>
            <person name="Campet M."/>
            <person name="Ha T."/>
            <person name="Dugue R."/>
            <person name="Lampietro C."/>
            <person name="Louis A."/>
            <person name="Herpin A."/>
            <person name="Echchiki A."/>
            <person name="Berthelot C."/>
            <person name="Parey E."/>
            <person name="Roest-Crollius H."/>
            <person name="Braasch I."/>
            <person name="Postlethwait J.H."/>
            <person name="Bobe J."/>
            <person name="Montfort J."/>
            <person name="Bouchez O."/>
            <person name="Begum T."/>
            <person name="Schartl M."/>
            <person name="Gustiano R."/>
            <person name="Guiguen Y."/>
        </authorList>
    </citation>
    <scope>NUCLEOTIDE SEQUENCE</scope>
    <source>
        <strain evidence="1">Pdj_M5554</strain>
    </source>
</reference>
<gene>
    <name evidence="1" type="ORF">PDJAM_G00042200</name>
</gene>